<accession>A0ABS8T714</accession>
<reference evidence="1 2" key="1">
    <citation type="journal article" date="2021" name="BMC Genomics">
        <title>Datura genome reveals duplications of psychoactive alkaloid biosynthetic genes and high mutation rate following tissue culture.</title>
        <authorList>
            <person name="Rajewski A."/>
            <person name="Carter-House D."/>
            <person name="Stajich J."/>
            <person name="Litt A."/>
        </authorList>
    </citation>
    <scope>NUCLEOTIDE SEQUENCE [LARGE SCALE GENOMIC DNA]</scope>
    <source>
        <strain evidence="1">AR-01</strain>
    </source>
</reference>
<proteinExistence type="predicted"/>
<dbReference type="EMBL" id="JACEIK010001206">
    <property type="protein sequence ID" value="MCD7467195.1"/>
    <property type="molecule type" value="Genomic_DNA"/>
</dbReference>
<evidence type="ECO:0000313" key="2">
    <source>
        <dbReference type="Proteomes" id="UP000823775"/>
    </source>
</evidence>
<protein>
    <submittedName>
        <fullName evidence="1">Uncharacterized protein</fullName>
    </submittedName>
</protein>
<gene>
    <name evidence="1" type="ORF">HAX54_004476</name>
</gene>
<comment type="caution">
    <text evidence="1">The sequence shown here is derived from an EMBL/GenBank/DDBJ whole genome shotgun (WGS) entry which is preliminary data.</text>
</comment>
<name>A0ABS8T714_DATST</name>
<organism evidence="1 2">
    <name type="scientific">Datura stramonium</name>
    <name type="common">Jimsonweed</name>
    <name type="synonym">Common thornapple</name>
    <dbReference type="NCBI Taxonomy" id="4076"/>
    <lineage>
        <taxon>Eukaryota</taxon>
        <taxon>Viridiplantae</taxon>
        <taxon>Streptophyta</taxon>
        <taxon>Embryophyta</taxon>
        <taxon>Tracheophyta</taxon>
        <taxon>Spermatophyta</taxon>
        <taxon>Magnoliopsida</taxon>
        <taxon>eudicotyledons</taxon>
        <taxon>Gunneridae</taxon>
        <taxon>Pentapetalae</taxon>
        <taxon>asterids</taxon>
        <taxon>lamiids</taxon>
        <taxon>Solanales</taxon>
        <taxon>Solanaceae</taxon>
        <taxon>Solanoideae</taxon>
        <taxon>Datureae</taxon>
        <taxon>Datura</taxon>
    </lineage>
</organism>
<keyword evidence="2" id="KW-1185">Reference proteome</keyword>
<sequence length="111" mass="12379">MVGYRAWSSAEARHLSVVKEALNSEVQRTYAWHLAGMRASYGMTRQAGGMGKGAEGCPYARTCVDQSCVWHRYCALDSVSWFLVADMCQVVREVELCCVVRLPGSGERKKK</sequence>
<evidence type="ECO:0000313" key="1">
    <source>
        <dbReference type="EMBL" id="MCD7467195.1"/>
    </source>
</evidence>
<dbReference type="Proteomes" id="UP000823775">
    <property type="component" value="Unassembled WGS sequence"/>
</dbReference>